<feature type="domain" description="Integrase catalytic" evidence="1">
    <location>
        <begin position="69"/>
        <end position="177"/>
    </location>
</feature>
<protein>
    <submittedName>
        <fullName evidence="2">Putative LTR transposable element</fullName>
    </submittedName>
</protein>
<dbReference type="Proteomes" id="UP000051530">
    <property type="component" value="Unassembled WGS sequence"/>
</dbReference>
<sequence>LIPFEQTHSYFHIMNGHPRIGRTIDTLSQSTNLNAERRRIIEKSIKTCPFCQHNKKNSIQYGLLSGHVVKEDPLKHVAADIYGPFLLDEYEHDLDSDKCFVVSFIDRATRILKIEFLKEVTSSTIIEAFKNVWIKNFGNPISLLTDNGTQFVSSDFTNFLQSENIKHYKSSIYNPTG</sequence>
<evidence type="ECO:0000313" key="3">
    <source>
        <dbReference type="Proteomes" id="UP000051530"/>
    </source>
</evidence>
<dbReference type="EMBL" id="LGUB01001488">
    <property type="protein sequence ID" value="KRH91825.1"/>
    <property type="molecule type" value="Genomic_DNA"/>
</dbReference>
<feature type="non-terminal residue" evidence="2">
    <location>
        <position position="177"/>
    </location>
</feature>
<dbReference type="VEuPathDB" id="MicrosporidiaDB:M153_23151000530"/>
<proteinExistence type="predicted"/>
<keyword evidence="3" id="KW-1185">Reference proteome</keyword>
<dbReference type="GO" id="GO:0005634">
    <property type="term" value="C:nucleus"/>
    <property type="evidence" value="ECO:0007669"/>
    <property type="project" value="UniProtKB-ARBA"/>
</dbReference>
<dbReference type="InterPro" id="IPR012337">
    <property type="entry name" value="RNaseH-like_sf"/>
</dbReference>
<dbReference type="GO" id="GO:0015074">
    <property type="term" value="P:DNA integration"/>
    <property type="evidence" value="ECO:0007669"/>
    <property type="project" value="InterPro"/>
</dbReference>
<dbReference type="AlphaFoldDB" id="A0A0R0LYR5"/>
<dbReference type="Pfam" id="PF00665">
    <property type="entry name" value="rve"/>
    <property type="match status" value="1"/>
</dbReference>
<dbReference type="PANTHER" id="PTHR37984">
    <property type="entry name" value="PROTEIN CBG26694"/>
    <property type="match status" value="1"/>
</dbReference>
<accession>A0A0R0LYR5</accession>
<dbReference type="InterPro" id="IPR036397">
    <property type="entry name" value="RNaseH_sf"/>
</dbReference>
<evidence type="ECO:0000259" key="1">
    <source>
        <dbReference type="PROSITE" id="PS50994"/>
    </source>
</evidence>
<dbReference type="PANTHER" id="PTHR37984:SF5">
    <property type="entry name" value="PROTEIN NYNRIN-LIKE"/>
    <property type="match status" value="1"/>
</dbReference>
<evidence type="ECO:0000313" key="2">
    <source>
        <dbReference type="EMBL" id="KRH91825.1"/>
    </source>
</evidence>
<dbReference type="InterPro" id="IPR050951">
    <property type="entry name" value="Retrovirus_Pol_polyprotein"/>
</dbReference>
<comment type="caution">
    <text evidence="2">The sequence shown here is derived from an EMBL/GenBank/DDBJ whole genome shotgun (WGS) entry which is preliminary data.</text>
</comment>
<dbReference type="Gene3D" id="3.30.420.10">
    <property type="entry name" value="Ribonuclease H-like superfamily/Ribonuclease H"/>
    <property type="match status" value="1"/>
</dbReference>
<dbReference type="PROSITE" id="PS50994">
    <property type="entry name" value="INTEGRASE"/>
    <property type="match status" value="1"/>
</dbReference>
<dbReference type="GO" id="GO:0003676">
    <property type="term" value="F:nucleic acid binding"/>
    <property type="evidence" value="ECO:0007669"/>
    <property type="project" value="InterPro"/>
</dbReference>
<reference evidence="2 3" key="1">
    <citation type="submission" date="2015-07" db="EMBL/GenBank/DDBJ databases">
        <title>The genome of Pseudoloma neurophilia, a relevant intracellular parasite of the zebrafish.</title>
        <authorList>
            <person name="Ndikumana S."/>
            <person name="Pelin A."/>
            <person name="Sanders J."/>
            <person name="Corradi N."/>
        </authorList>
    </citation>
    <scope>NUCLEOTIDE SEQUENCE [LARGE SCALE GENOMIC DNA]</scope>
    <source>
        <strain evidence="2 3">MK1</strain>
    </source>
</reference>
<dbReference type="OrthoDB" id="2281046at2759"/>
<dbReference type="InterPro" id="IPR001584">
    <property type="entry name" value="Integrase_cat-core"/>
</dbReference>
<name>A0A0R0LYR5_9MICR</name>
<feature type="non-terminal residue" evidence="2">
    <location>
        <position position="1"/>
    </location>
</feature>
<gene>
    <name evidence="2" type="ORF">M153_23151000530</name>
</gene>
<dbReference type="SUPFAM" id="SSF53098">
    <property type="entry name" value="Ribonuclease H-like"/>
    <property type="match status" value="1"/>
</dbReference>
<organism evidence="2 3">
    <name type="scientific">Pseudoloma neurophilia</name>
    <dbReference type="NCBI Taxonomy" id="146866"/>
    <lineage>
        <taxon>Eukaryota</taxon>
        <taxon>Fungi</taxon>
        <taxon>Fungi incertae sedis</taxon>
        <taxon>Microsporidia</taxon>
        <taxon>Pseudoloma</taxon>
    </lineage>
</organism>